<evidence type="ECO:0000256" key="9">
    <source>
        <dbReference type="ARBA" id="ARBA00023225"/>
    </source>
</evidence>
<evidence type="ECO:0000256" key="7">
    <source>
        <dbReference type="ARBA" id="ARBA00022795"/>
    </source>
</evidence>
<comment type="caution">
    <text evidence="12">The sequence shown here is derived from an EMBL/GenBank/DDBJ whole genome shotgun (WGS) entry which is preliminary data.</text>
</comment>
<accession>A0ABV8CNA8</accession>
<evidence type="ECO:0000256" key="3">
    <source>
        <dbReference type="ARBA" id="ARBA00006602"/>
    </source>
</evidence>
<evidence type="ECO:0000259" key="11">
    <source>
        <dbReference type="Pfam" id="PF02108"/>
    </source>
</evidence>
<keyword evidence="7" id="KW-1005">Bacterial flagellum biogenesis</keyword>
<evidence type="ECO:0000313" key="12">
    <source>
        <dbReference type="EMBL" id="MFC3913468.1"/>
    </source>
</evidence>
<evidence type="ECO:0000256" key="8">
    <source>
        <dbReference type="ARBA" id="ARBA00022927"/>
    </source>
</evidence>
<keyword evidence="9" id="KW-1006">Bacterial flagellum protein export</keyword>
<comment type="similarity">
    <text evidence="3">Belongs to the FliH family.</text>
</comment>
<protein>
    <recommendedName>
        <fullName evidence="4">Flagellar assembly protein FliH</fullName>
    </recommendedName>
</protein>
<reference evidence="13" key="1">
    <citation type="journal article" date="2019" name="Int. J. Syst. Evol. Microbiol.">
        <title>The Global Catalogue of Microorganisms (GCM) 10K type strain sequencing project: providing services to taxonomists for standard genome sequencing and annotation.</title>
        <authorList>
            <consortium name="The Broad Institute Genomics Platform"/>
            <consortium name="The Broad Institute Genome Sequencing Center for Infectious Disease"/>
            <person name="Wu L."/>
            <person name="Ma J."/>
        </authorList>
    </citation>
    <scope>NUCLEOTIDE SEQUENCE [LARGE SCALE GENOMIC DNA]</scope>
    <source>
        <strain evidence="13">CCUG 54939</strain>
    </source>
</reference>
<dbReference type="Pfam" id="PF02108">
    <property type="entry name" value="FliH"/>
    <property type="match status" value="1"/>
</dbReference>
<keyword evidence="5" id="KW-0813">Transport</keyword>
<feature type="domain" description="Flagellar assembly protein FliH/Type III secretion system HrpE" evidence="11">
    <location>
        <begin position="89"/>
        <end position="210"/>
    </location>
</feature>
<dbReference type="Proteomes" id="UP001595692">
    <property type="component" value="Unassembled WGS sequence"/>
</dbReference>
<evidence type="ECO:0000256" key="4">
    <source>
        <dbReference type="ARBA" id="ARBA00016507"/>
    </source>
</evidence>
<gene>
    <name evidence="12" type="ORF">ACFOSS_08325</name>
</gene>
<dbReference type="InterPro" id="IPR051472">
    <property type="entry name" value="T3SS_Stator/FliH"/>
</dbReference>
<feature type="region of interest" description="Disordered" evidence="10">
    <location>
        <begin position="1"/>
        <end position="59"/>
    </location>
</feature>
<comment type="subcellular location">
    <subcellularLocation>
        <location evidence="2">Cytoplasm</location>
    </subcellularLocation>
</comment>
<keyword evidence="8" id="KW-0653">Protein transport</keyword>
<dbReference type="RefSeq" id="WP_377151814.1">
    <property type="nucleotide sequence ID" value="NZ_JBHSAF010000007.1"/>
</dbReference>
<dbReference type="InterPro" id="IPR018035">
    <property type="entry name" value="Flagellar_FliH/T3SS_HrpE"/>
</dbReference>
<evidence type="ECO:0000256" key="2">
    <source>
        <dbReference type="ARBA" id="ARBA00004496"/>
    </source>
</evidence>
<evidence type="ECO:0000256" key="5">
    <source>
        <dbReference type="ARBA" id="ARBA00022448"/>
    </source>
</evidence>
<keyword evidence="13" id="KW-1185">Reference proteome</keyword>
<organism evidence="12 13">
    <name type="scientific">Pseudaeromonas sharmana</name>
    <dbReference type="NCBI Taxonomy" id="328412"/>
    <lineage>
        <taxon>Bacteria</taxon>
        <taxon>Pseudomonadati</taxon>
        <taxon>Pseudomonadota</taxon>
        <taxon>Gammaproteobacteria</taxon>
        <taxon>Aeromonadales</taxon>
        <taxon>Aeromonadaceae</taxon>
        <taxon>Pseudaeromonas</taxon>
    </lineage>
</organism>
<dbReference type="PANTHER" id="PTHR34982:SF1">
    <property type="entry name" value="FLAGELLAR ASSEMBLY PROTEIN FLIH"/>
    <property type="match status" value="1"/>
</dbReference>
<proteinExistence type="inferred from homology"/>
<feature type="compositionally biased region" description="Low complexity" evidence="10">
    <location>
        <begin position="40"/>
        <end position="52"/>
    </location>
</feature>
<evidence type="ECO:0000256" key="6">
    <source>
        <dbReference type="ARBA" id="ARBA00022490"/>
    </source>
</evidence>
<evidence type="ECO:0000256" key="1">
    <source>
        <dbReference type="ARBA" id="ARBA00003041"/>
    </source>
</evidence>
<comment type="function">
    <text evidence="1">Needed for flagellar regrowth and assembly.</text>
</comment>
<evidence type="ECO:0000313" key="13">
    <source>
        <dbReference type="Proteomes" id="UP001595692"/>
    </source>
</evidence>
<evidence type="ECO:0000256" key="10">
    <source>
        <dbReference type="SAM" id="MobiDB-lite"/>
    </source>
</evidence>
<keyword evidence="6" id="KW-0963">Cytoplasm</keyword>
<dbReference type="EMBL" id="JBHSAF010000007">
    <property type="protein sequence ID" value="MFC3913468.1"/>
    <property type="molecule type" value="Genomic_DNA"/>
</dbReference>
<dbReference type="InterPro" id="IPR000563">
    <property type="entry name" value="Flag_FliH"/>
</dbReference>
<sequence>MSETSRMPARVYAYRFPTLGGPRQPLAARDEQQGFEQGFAEGVAAGRQQGEQQGREQGQRLGYEQGYAEGLTAGQQAGLQQARERIDSALQPLQGLQQALDAWLHQQQAAQQQQLAALVQELAQQVLLRELALQPQQITALVEEALAQLPAAAEEIALFISASDAAQLAALSITECAGWPLRVDPALEVGECRVEACHGVVESRLGERLDGLLQPVLQTMTADAEHE</sequence>
<dbReference type="PRINTS" id="PR01003">
    <property type="entry name" value="FLGFLIH"/>
</dbReference>
<dbReference type="PANTHER" id="PTHR34982">
    <property type="entry name" value="YOP PROTEINS TRANSLOCATION PROTEIN L"/>
    <property type="match status" value="1"/>
</dbReference>
<name>A0ABV8CNA8_9GAMM</name>